<comment type="caution">
    <text evidence="2">The sequence shown here is derived from an EMBL/GenBank/DDBJ whole genome shotgun (WGS) entry which is preliminary data.</text>
</comment>
<keyword evidence="1" id="KW-1133">Transmembrane helix</keyword>
<dbReference type="Pfam" id="PF06686">
    <property type="entry name" value="SpoIIIAC"/>
    <property type="match status" value="2"/>
</dbReference>
<organism evidence="2">
    <name type="scientific">bioreactor metagenome</name>
    <dbReference type="NCBI Taxonomy" id="1076179"/>
    <lineage>
        <taxon>unclassified sequences</taxon>
        <taxon>metagenomes</taxon>
        <taxon>ecological metagenomes</taxon>
    </lineage>
</organism>
<keyword evidence="1" id="KW-0472">Membrane</keyword>
<name>A0A645EE11_9ZZZZ</name>
<feature type="transmembrane region" description="Helical" evidence="1">
    <location>
        <begin position="27"/>
        <end position="48"/>
    </location>
</feature>
<dbReference type="EMBL" id="VSSQ01046274">
    <property type="protein sequence ID" value="MPN00238.1"/>
    <property type="molecule type" value="Genomic_DNA"/>
</dbReference>
<dbReference type="InterPro" id="IPR025664">
    <property type="entry name" value="Spore_III_AC/AD"/>
</dbReference>
<evidence type="ECO:0000256" key="1">
    <source>
        <dbReference type="SAM" id="Phobius"/>
    </source>
</evidence>
<accession>A0A645EE11</accession>
<protein>
    <recommendedName>
        <fullName evidence="3">Stage III sporulation protein AD</fullName>
    </recommendedName>
</protein>
<sequence length="128" mass="12920">MADILKIAVIAVTAVLCALVIKKQSLAYASILALAVGAFILFQILGVLEQAGSLMDELGELAGLSPAVIAPVMKTVGVAILTKVTASLCKDSGESSIASAVETAGAAVALAISIPLLRTVLSMITELL</sequence>
<proteinExistence type="predicted"/>
<reference evidence="2" key="1">
    <citation type="submission" date="2019-08" db="EMBL/GenBank/DDBJ databases">
        <authorList>
            <person name="Kucharzyk K."/>
            <person name="Murdoch R.W."/>
            <person name="Higgins S."/>
            <person name="Loffler F."/>
        </authorList>
    </citation>
    <scope>NUCLEOTIDE SEQUENCE</scope>
</reference>
<keyword evidence="1" id="KW-0812">Transmembrane</keyword>
<dbReference type="AlphaFoldDB" id="A0A645EE11"/>
<gene>
    <name evidence="2" type="ORF">SDC9_147432</name>
</gene>
<evidence type="ECO:0000313" key="2">
    <source>
        <dbReference type="EMBL" id="MPN00238.1"/>
    </source>
</evidence>
<evidence type="ECO:0008006" key="3">
    <source>
        <dbReference type="Google" id="ProtNLM"/>
    </source>
</evidence>